<dbReference type="GO" id="GO:0020037">
    <property type="term" value="F:heme binding"/>
    <property type="evidence" value="ECO:0007669"/>
    <property type="project" value="InterPro"/>
</dbReference>
<dbReference type="GO" id="GO:0005506">
    <property type="term" value="F:iron ion binding"/>
    <property type="evidence" value="ECO:0007669"/>
    <property type="project" value="InterPro"/>
</dbReference>
<dbReference type="Gene3D" id="1.20.120.10">
    <property type="entry name" value="Cytochrome c/b562"/>
    <property type="match status" value="1"/>
</dbReference>
<dbReference type="Pfam" id="PF07361">
    <property type="entry name" value="Cytochrom_B562"/>
    <property type="match status" value="1"/>
</dbReference>
<evidence type="ECO:0008006" key="6">
    <source>
        <dbReference type="Google" id="ProtNLM"/>
    </source>
</evidence>
<dbReference type="GO" id="GO:0009055">
    <property type="term" value="F:electron transfer activity"/>
    <property type="evidence" value="ECO:0007669"/>
    <property type="project" value="InterPro"/>
</dbReference>
<feature type="signal peptide" evidence="3">
    <location>
        <begin position="1"/>
        <end position="20"/>
    </location>
</feature>
<dbReference type="InterPro" id="IPR009155">
    <property type="entry name" value="Cyt_b562"/>
</dbReference>
<dbReference type="AlphaFoldDB" id="A0A081NK58"/>
<dbReference type="InterPro" id="IPR010980">
    <property type="entry name" value="Cyt_c/b562"/>
</dbReference>
<dbReference type="OrthoDB" id="9842094at2"/>
<feature type="chain" id="PRO_5001760891" description="Cytochrome b562" evidence="3">
    <location>
        <begin position="21"/>
        <end position="131"/>
    </location>
</feature>
<dbReference type="EMBL" id="JOKH01000001">
    <property type="protein sequence ID" value="KEQ18831.1"/>
    <property type="molecule type" value="Genomic_DNA"/>
</dbReference>
<evidence type="ECO:0000313" key="5">
    <source>
        <dbReference type="Proteomes" id="UP000028073"/>
    </source>
</evidence>
<protein>
    <recommendedName>
        <fullName evidence="6">Cytochrome b562</fullName>
    </recommendedName>
</protein>
<dbReference type="RefSeq" id="WP_034832237.1">
    <property type="nucleotide sequence ID" value="NZ_JOKH01000001.1"/>
</dbReference>
<comment type="caution">
    <text evidence="4">The sequence shown here is derived from an EMBL/GenBank/DDBJ whole genome shotgun (WGS) entry which is preliminary data.</text>
</comment>
<accession>A0A081NK58</accession>
<evidence type="ECO:0000313" key="4">
    <source>
        <dbReference type="EMBL" id="KEQ18831.1"/>
    </source>
</evidence>
<keyword evidence="2 3" id="KW-0732">Signal</keyword>
<dbReference type="SUPFAM" id="SSF47175">
    <property type="entry name" value="Cytochromes"/>
    <property type="match status" value="1"/>
</dbReference>
<reference evidence="4 5" key="1">
    <citation type="submission" date="2014-06" db="EMBL/GenBank/DDBJ databases">
        <title>Whole Genome Sequences of Three Symbiotic Endozoicomonas Bacteria.</title>
        <authorList>
            <person name="Neave M.J."/>
            <person name="Apprill A."/>
            <person name="Voolstra C.R."/>
        </authorList>
    </citation>
    <scope>NUCLEOTIDE SEQUENCE [LARGE SCALE GENOMIC DNA]</scope>
    <source>
        <strain evidence="4 5">DSM 25634</strain>
    </source>
</reference>
<evidence type="ECO:0000256" key="3">
    <source>
        <dbReference type="SAM" id="SignalP"/>
    </source>
</evidence>
<dbReference type="STRING" id="1137799.GZ78_01775"/>
<gene>
    <name evidence="4" type="ORF">GZ78_01775</name>
</gene>
<evidence type="ECO:0000256" key="1">
    <source>
        <dbReference type="ARBA" id="ARBA00005523"/>
    </source>
</evidence>
<dbReference type="GO" id="GO:0022900">
    <property type="term" value="P:electron transport chain"/>
    <property type="evidence" value="ECO:0007669"/>
    <property type="project" value="InterPro"/>
</dbReference>
<organism evidence="4 5">
    <name type="scientific">Endozoicomonas numazuensis</name>
    <dbReference type="NCBI Taxonomy" id="1137799"/>
    <lineage>
        <taxon>Bacteria</taxon>
        <taxon>Pseudomonadati</taxon>
        <taxon>Pseudomonadota</taxon>
        <taxon>Gammaproteobacteria</taxon>
        <taxon>Oceanospirillales</taxon>
        <taxon>Endozoicomonadaceae</taxon>
        <taxon>Endozoicomonas</taxon>
    </lineage>
</organism>
<name>A0A081NK58_9GAMM</name>
<dbReference type="GO" id="GO:0042597">
    <property type="term" value="C:periplasmic space"/>
    <property type="evidence" value="ECO:0007669"/>
    <property type="project" value="InterPro"/>
</dbReference>
<comment type="similarity">
    <text evidence="1">Belongs to the cytochrome b562 family.</text>
</comment>
<dbReference type="Proteomes" id="UP000028073">
    <property type="component" value="Unassembled WGS sequence"/>
</dbReference>
<evidence type="ECO:0000256" key="2">
    <source>
        <dbReference type="ARBA" id="ARBA00022729"/>
    </source>
</evidence>
<proteinExistence type="inferred from homology"/>
<keyword evidence="5" id="KW-1185">Reference proteome</keyword>
<sequence>MKSLAKALFIPLAFSATVMASMPASAHHQPGHSDELNTEMKKMGFNFKRSGSAKTIEDLQNYVTEFRTHAENAKKTGYADAPEAFQKGIDQLLTGLAGVQAALDQQDLDLAKQRMKKLNDIRKKYHSEFDV</sequence>